<dbReference type="GO" id="GO:0004190">
    <property type="term" value="F:aspartic-type endopeptidase activity"/>
    <property type="evidence" value="ECO:0007669"/>
    <property type="project" value="InterPro"/>
</dbReference>
<keyword evidence="1" id="KW-1003">Cell membrane</keyword>
<dbReference type="GO" id="GO:0016020">
    <property type="term" value="C:membrane"/>
    <property type="evidence" value="ECO:0007669"/>
    <property type="project" value="InterPro"/>
</dbReference>
<dbReference type="AlphaFoldDB" id="A0A6J6D0M1"/>
<keyword evidence="4" id="KW-0378">Hydrolase</keyword>
<evidence type="ECO:0000256" key="2">
    <source>
        <dbReference type="ARBA" id="ARBA00022670"/>
    </source>
</evidence>
<dbReference type="HAMAP" id="MF_00161">
    <property type="entry name" value="LspA"/>
    <property type="match status" value="1"/>
</dbReference>
<proteinExistence type="inferred from homology"/>
<dbReference type="PRINTS" id="PR00781">
    <property type="entry name" value="LIPOSIGPTASE"/>
</dbReference>
<dbReference type="PANTHER" id="PTHR33695:SF1">
    <property type="entry name" value="LIPOPROTEIN SIGNAL PEPTIDASE"/>
    <property type="match status" value="1"/>
</dbReference>
<dbReference type="Pfam" id="PF01252">
    <property type="entry name" value="Peptidase_A8"/>
    <property type="match status" value="1"/>
</dbReference>
<keyword evidence="2" id="KW-0645">Protease</keyword>
<evidence type="ECO:0000256" key="6">
    <source>
        <dbReference type="ARBA" id="ARBA00023136"/>
    </source>
</evidence>
<feature type="transmembrane region" description="Helical" evidence="7">
    <location>
        <begin position="91"/>
        <end position="110"/>
    </location>
</feature>
<evidence type="ECO:0000256" key="3">
    <source>
        <dbReference type="ARBA" id="ARBA00022692"/>
    </source>
</evidence>
<gene>
    <name evidence="8" type="ORF">UFOPK1618_00299</name>
</gene>
<feature type="transmembrane region" description="Helical" evidence="7">
    <location>
        <begin position="59"/>
        <end position="84"/>
    </location>
</feature>
<evidence type="ECO:0000256" key="5">
    <source>
        <dbReference type="ARBA" id="ARBA00022989"/>
    </source>
</evidence>
<keyword evidence="5 7" id="KW-1133">Transmembrane helix</keyword>
<evidence type="ECO:0000256" key="1">
    <source>
        <dbReference type="ARBA" id="ARBA00022475"/>
    </source>
</evidence>
<feature type="transmembrane region" description="Helical" evidence="7">
    <location>
        <begin position="130"/>
        <end position="153"/>
    </location>
</feature>
<protein>
    <submittedName>
        <fullName evidence="8">Unannotated protein</fullName>
    </submittedName>
</protein>
<dbReference type="NCBIfam" id="TIGR00077">
    <property type="entry name" value="lspA"/>
    <property type="match status" value="1"/>
</dbReference>
<reference evidence="8" key="1">
    <citation type="submission" date="2020-05" db="EMBL/GenBank/DDBJ databases">
        <authorList>
            <person name="Chiriac C."/>
            <person name="Salcher M."/>
            <person name="Ghai R."/>
            <person name="Kavagutti S V."/>
        </authorList>
    </citation>
    <scope>NUCLEOTIDE SEQUENCE</scope>
</reference>
<dbReference type="GO" id="GO:0006508">
    <property type="term" value="P:proteolysis"/>
    <property type="evidence" value="ECO:0007669"/>
    <property type="project" value="UniProtKB-KW"/>
</dbReference>
<keyword evidence="3 7" id="KW-0812">Transmembrane</keyword>
<evidence type="ECO:0000256" key="7">
    <source>
        <dbReference type="SAM" id="Phobius"/>
    </source>
</evidence>
<feature type="transmembrane region" description="Helical" evidence="7">
    <location>
        <begin position="12"/>
        <end position="33"/>
    </location>
</feature>
<name>A0A6J6D0M1_9ZZZZ</name>
<keyword evidence="6 7" id="KW-0472">Membrane</keyword>
<sequence length="168" mass="18804">MAKNKQLWIRQFWLFSFAAIVILSDQLVKNILIENLRPGFPQPFLGEIVRLNLAYNDGAAFSIGSGATWIFTLISSAAFIYLVIYSFRIETTGWSIMAGVFLGGISGNLIDRLFREPGFAMGYVVDYIQIPFNFPIFNLADSAIFCICSLAVIRIMRGDQIGRKSVSN</sequence>
<evidence type="ECO:0000256" key="4">
    <source>
        <dbReference type="ARBA" id="ARBA00022801"/>
    </source>
</evidence>
<dbReference type="InterPro" id="IPR001872">
    <property type="entry name" value="Peptidase_A8"/>
</dbReference>
<accession>A0A6J6D0M1</accession>
<organism evidence="8">
    <name type="scientific">freshwater metagenome</name>
    <dbReference type="NCBI Taxonomy" id="449393"/>
    <lineage>
        <taxon>unclassified sequences</taxon>
        <taxon>metagenomes</taxon>
        <taxon>ecological metagenomes</taxon>
    </lineage>
</organism>
<evidence type="ECO:0000313" key="8">
    <source>
        <dbReference type="EMBL" id="CAB4557481.1"/>
    </source>
</evidence>
<dbReference type="EMBL" id="CAEZTF010000037">
    <property type="protein sequence ID" value="CAB4557481.1"/>
    <property type="molecule type" value="Genomic_DNA"/>
</dbReference>
<dbReference type="PANTHER" id="PTHR33695">
    <property type="entry name" value="LIPOPROTEIN SIGNAL PEPTIDASE"/>
    <property type="match status" value="1"/>
</dbReference>